<keyword evidence="1" id="KW-0812">Transmembrane</keyword>
<protein>
    <recommendedName>
        <fullName evidence="4">Fibrinogen C-terminal domain-containing protein</fullName>
    </recommendedName>
</protein>
<reference evidence="2" key="2">
    <citation type="submission" date="2024-06" db="UniProtKB">
        <authorList>
            <consortium name="EnsemblMetazoa"/>
        </authorList>
    </citation>
    <scope>IDENTIFICATION</scope>
</reference>
<dbReference type="Proteomes" id="UP000007879">
    <property type="component" value="Unassembled WGS sequence"/>
</dbReference>
<dbReference type="EnsemblMetazoa" id="XM_019999473.1">
    <property type="protein sequence ID" value="XP_019855032.1"/>
    <property type="gene ID" value="LOC109583938"/>
</dbReference>
<dbReference type="KEGG" id="aqu:109583938"/>
<keyword evidence="3" id="KW-1185">Reference proteome</keyword>
<sequence>MEDTADNKNLYEVSEYDGKDDFPHQPISNIEIHDSITTGRKGLLVLVGIQAFIILILIILLGINGVTLTHLNTVDMCDSTGASTGASTGGLGNTATDNATAQILDITRRILSYKANDTMYAQSSASMLQGLSANVSQLSQQLGTTDDKIDDIRSMGYEQMGLFLNMSDYLYQVLQTTGQSAQRLVNIVSTLSNIKDTATSAAGVTDDILVIVEELLQLQNVSSLFNSLTPVSCKDVKVVLPNSPSGWYNLNNQNTYCNMEELCSSGGGWTRLAYLDMSDATQNCPSGFNTYNSGGVRACGRHTSGAGCASVTYPSNGISYSQVCGRVTGYQYYSTDAFYGPSDINSYYVDGVSITRGSPRQHVWTLANGITDTYNNNPSIICPCATGSSQTVPSFVGSHYFCESGNHASGWLSTLYTSDPLWDGQGCGVLEASCCSAPGIPWFHRDYGNTTTTDYIELRVCSDQENANEDSPVGFYEIYVK</sequence>
<dbReference type="GeneID" id="109583938"/>
<proteinExistence type="predicted"/>
<name>A0AAN0JE53_AMPQE</name>
<organism evidence="2 3">
    <name type="scientific">Amphimedon queenslandica</name>
    <name type="common">Sponge</name>
    <dbReference type="NCBI Taxonomy" id="400682"/>
    <lineage>
        <taxon>Eukaryota</taxon>
        <taxon>Metazoa</taxon>
        <taxon>Porifera</taxon>
        <taxon>Demospongiae</taxon>
        <taxon>Heteroscleromorpha</taxon>
        <taxon>Haplosclerida</taxon>
        <taxon>Niphatidae</taxon>
        <taxon>Amphimedon</taxon>
    </lineage>
</organism>
<evidence type="ECO:0000256" key="1">
    <source>
        <dbReference type="SAM" id="Phobius"/>
    </source>
</evidence>
<evidence type="ECO:0000313" key="3">
    <source>
        <dbReference type="Proteomes" id="UP000007879"/>
    </source>
</evidence>
<dbReference type="AlphaFoldDB" id="A0AAN0JE53"/>
<feature type="transmembrane region" description="Helical" evidence="1">
    <location>
        <begin position="43"/>
        <end position="63"/>
    </location>
</feature>
<evidence type="ECO:0008006" key="4">
    <source>
        <dbReference type="Google" id="ProtNLM"/>
    </source>
</evidence>
<evidence type="ECO:0000313" key="2">
    <source>
        <dbReference type="EnsemblMetazoa" id="XP_019855032.1"/>
    </source>
</evidence>
<keyword evidence="1" id="KW-0472">Membrane</keyword>
<keyword evidence="1" id="KW-1133">Transmembrane helix</keyword>
<dbReference type="RefSeq" id="XP_019855032.1">
    <property type="nucleotide sequence ID" value="XM_019999473.1"/>
</dbReference>
<reference evidence="3" key="1">
    <citation type="journal article" date="2010" name="Nature">
        <title>The Amphimedon queenslandica genome and the evolution of animal complexity.</title>
        <authorList>
            <person name="Srivastava M."/>
            <person name="Simakov O."/>
            <person name="Chapman J."/>
            <person name="Fahey B."/>
            <person name="Gauthier M.E."/>
            <person name="Mitros T."/>
            <person name="Richards G.S."/>
            <person name="Conaco C."/>
            <person name="Dacre M."/>
            <person name="Hellsten U."/>
            <person name="Larroux C."/>
            <person name="Putnam N.H."/>
            <person name="Stanke M."/>
            <person name="Adamska M."/>
            <person name="Darling A."/>
            <person name="Degnan S.M."/>
            <person name="Oakley T.H."/>
            <person name="Plachetzki D.C."/>
            <person name="Zhai Y."/>
            <person name="Adamski M."/>
            <person name="Calcino A."/>
            <person name="Cummins S.F."/>
            <person name="Goodstein D.M."/>
            <person name="Harris C."/>
            <person name="Jackson D.J."/>
            <person name="Leys S.P."/>
            <person name="Shu S."/>
            <person name="Woodcroft B.J."/>
            <person name="Vervoort M."/>
            <person name="Kosik K.S."/>
            <person name="Manning G."/>
            <person name="Degnan B.M."/>
            <person name="Rokhsar D.S."/>
        </authorList>
    </citation>
    <scope>NUCLEOTIDE SEQUENCE [LARGE SCALE GENOMIC DNA]</scope>
</reference>
<accession>A0AAN0JE53</accession>